<comment type="caution">
    <text evidence="1">The sequence shown here is derived from an EMBL/GenBank/DDBJ whole genome shotgun (WGS) entry which is preliminary data.</text>
</comment>
<organism evidence="1 2">
    <name type="scientific">Paramuricea clavata</name>
    <name type="common">Red gorgonian</name>
    <name type="synonym">Violescent sea-whip</name>
    <dbReference type="NCBI Taxonomy" id="317549"/>
    <lineage>
        <taxon>Eukaryota</taxon>
        <taxon>Metazoa</taxon>
        <taxon>Cnidaria</taxon>
        <taxon>Anthozoa</taxon>
        <taxon>Octocorallia</taxon>
        <taxon>Malacalcyonacea</taxon>
        <taxon>Plexauridae</taxon>
        <taxon>Paramuricea</taxon>
    </lineage>
</organism>
<dbReference type="OrthoDB" id="5947836at2759"/>
<evidence type="ECO:0000313" key="1">
    <source>
        <dbReference type="EMBL" id="CAB4015307.1"/>
    </source>
</evidence>
<dbReference type="EMBL" id="CACRXK020008665">
    <property type="protein sequence ID" value="CAB4015307.1"/>
    <property type="molecule type" value="Genomic_DNA"/>
</dbReference>
<keyword evidence="2" id="KW-1185">Reference proteome</keyword>
<reference evidence="1" key="1">
    <citation type="submission" date="2020-04" db="EMBL/GenBank/DDBJ databases">
        <authorList>
            <person name="Alioto T."/>
            <person name="Alioto T."/>
            <person name="Gomez Garrido J."/>
        </authorList>
    </citation>
    <scope>NUCLEOTIDE SEQUENCE</scope>
    <source>
        <strain evidence="1">A484AB</strain>
    </source>
</reference>
<protein>
    <submittedName>
        <fullName evidence="1">Uncharacterized protein</fullName>
    </submittedName>
</protein>
<feature type="non-terminal residue" evidence="1">
    <location>
        <position position="138"/>
    </location>
</feature>
<accession>A0A6S7ID40</accession>
<dbReference type="AlphaFoldDB" id="A0A6S7ID40"/>
<dbReference type="Proteomes" id="UP001152795">
    <property type="component" value="Unassembled WGS sequence"/>
</dbReference>
<dbReference type="PANTHER" id="PTHR33332">
    <property type="entry name" value="REVERSE TRANSCRIPTASE DOMAIN-CONTAINING PROTEIN"/>
    <property type="match status" value="1"/>
</dbReference>
<proteinExistence type="predicted"/>
<gene>
    <name evidence="1" type="ORF">PACLA_8A070917</name>
</gene>
<evidence type="ECO:0000313" key="2">
    <source>
        <dbReference type="Proteomes" id="UP001152795"/>
    </source>
</evidence>
<sequence length="138" mass="15892">MYADDTNITVRSSSLIHVEEALNSELENIHHWLLSNKLTLNVEKTEYMIIGTRQRLNNLSQDINVSIDGKVLKEVETKKTLGVLVDEHLCWDKQIDNISKKASKGIGMLRRVKPYVPTKTLQHLYQALVQPHFDYCSM</sequence>
<name>A0A6S7ID40_PARCT</name>